<organism evidence="1 2">
    <name type="scientific">Ilyodon furcidens</name>
    <name type="common">goldbreast splitfin</name>
    <dbReference type="NCBI Taxonomy" id="33524"/>
    <lineage>
        <taxon>Eukaryota</taxon>
        <taxon>Metazoa</taxon>
        <taxon>Chordata</taxon>
        <taxon>Craniata</taxon>
        <taxon>Vertebrata</taxon>
        <taxon>Euteleostomi</taxon>
        <taxon>Actinopterygii</taxon>
        <taxon>Neopterygii</taxon>
        <taxon>Teleostei</taxon>
        <taxon>Neoteleostei</taxon>
        <taxon>Acanthomorphata</taxon>
        <taxon>Ovalentaria</taxon>
        <taxon>Atherinomorphae</taxon>
        <taxon>Cyprinodontiformes</taxon>
        <taxon>Goodeidae</taxon>
        <taxon>Ilyodon</taxon>
    </lineage>
</organism>
<keyword evidence="2" id="KW-1185">Reference proteome</keyword>
<evidence type="ECO:0000313" key="1">
    <source>
        <dbReference type="EMBL" id="MEQ2238285.1"/>
    </source>
</evidence>
<gene>
    <name evidence="1" type="ORF">ILYODFUR_031645</name>
</gene>
<accession>A0ABV0TZD0</accession>
<reference evidence="1 2" key="1">
    <citation type="submission" date="2021-06" db="EMBL/GenBank/DDBJ databases">
        <authorList>
            <person name="Palmer J.M."/>
        </authorList>
    </citation>
    <scope>NUCLEOTIDE SEQUENCE [LARGE SCALE GENOMIC DNA]</scope>
    <source>
        <strain evidence="2">if_2019</strain>
        <tissue evidence="1">Muscle</tissue>
    </source>
</reference>
<dbReference type="EMBL" id="JAHRIQ010051291">
    <property type="protein sequence ID" value="MEQ2238285.1"/>
    <property type="molecule type" value="Genomic_DNA"/>
</dbReference>
<evidence type="ECO:0000313" key="2">
    <source>
        <dbReference type="Proteomes" id="UP001482620"/>
    </source>
</evidence>
<comment type="caution">
    <text evidence="1">The sequence shown here is derived from an EMBL/GenBank/DDBJ whole genome shotgun (WGS) entry which is preliminary data.</text>
</comment>
<proteinExistence type="predicted"/>
<dbReference type="Proteomes" id="UP001482620">
    <property type="component" value="Unassembled WGS sequence"/>
</dbReference>
<protein>
    <submittedName>
        <fullName evidence="1">Uncharacterized protein</fullName>
    </submittedName>
</protein>
<sequence>MVLHRQVGEGGAGWLRAVWCSYLLCQTRMCFRLRDVAPSQAKDSRNVLEGIIGTLFPVYVLREGKEWLFCFIGHFSSCRDPRGHRLTPRGALPLQLPARPSGESPGE</sequence>
<name>A0ABV0TZD0_9TELE</name>